<sequence>MKTVSRMFLSSPGVMFAPLSKATVSSLWYWGMWLLGLLVVSVAFIVTMDTGSYLHSDEFVTLELGRVILNPDTDWSINWLVDQQQPVILFSYLGAVLQELTYEYGGQYGPRVSSLFGALVASTALVGWLLAKGTYRIAAFLLGMVFLLDPLIVQAFTIGRLDGWTMALCLSCCWIFVDTCNQLGELDPRIYTVRLLIAGSLACTALFIWPSAVFLFPLITVELFNLVNKIRSDGGKLQEVIRPVLLFTAGAIITALLLLLPIAQLLFAQFSNALQSIKANTHSGSSEDPTSILQNSIGIVRALKFSPFVVLLAFMVVFRCRQSGYVFSSLVVLALMVSTLVYINRVQYLIPYFIVCISNLFQHQHDSETSRILRMSSLTLLLLWSIGLSLGLRTYLALDSQADRDRKLVSQAALSLVGPGDHKVYVPYEFYHSGRSLGWKMYRAYLAYGNPLTPEMLKKVLSHVDYVIMLQPQLTKETNRALIEEGWLDKGNFHLYNKPAEPFDGITTNDIRVRNLYSIFQKPYGPYKLYVREKHYSFITAGKLE</sequence>
<evidence type="ECO:0000313" key="2">
    <source>
        <dbReference type="EMBL" id="MFD3002752.1"/>
    </source>
</evidence>
<accession>A0ABW6C0Q7</accession>
<feature type="transmembrane region" description="Helical" evidence="1">
    <location>
        <begin position="299"/>
        <end position="318"/>
    </location>
</feature>
<feature type="transmembrane region" description="Helical" evidence="1">
    <location>
        <begin position="325"/>
        <end position="343"/>
    </location>
</feature>
<evidence type="ECO:0000256" key="1">
    <source>
        <dbReference type="SAM" id="Phobius"/>
    </source>
</evidence>
<name>A0ABW6C0Q7_9BACT</name>
<dbReference type="RefSeq" id="WP_377488755.1">
    <property type="nucleotide sequence ID" value="NZ_JBHUOX010000019.1"/>
</dbReference>
<feature type="transmembrane region" description="Helical" evidence="1">
    <location>
        <begin position="244"/>
        <end position="267"/>
    </location>
</feature>
<feature type="transmembrane region" description="Helical" evidence="1">
    <location>
        <begin position="378"/>
        <end position="398"/>
    </location>
</feature>
<feature type="transmembrane region" description="Helical" evidence="1">
    <location>
        <begin position="196"/>
        <end position="224"/>
    </location>
</feature>
<comment type="caution">
    <text evidence="2">The sequence shown here is derived from an EMBL/GenBank/DDBJ whole genome shotgun (WGS) entry which is preliminary data.</text>
</comment>
<keyword evidence="1" id="KW-0812">Transmembrane</keyword>
<evidence type="ECO:0000313" key="3">
    <source>
        <dbReference type="Proteomes" id="UP001597641"/>
    </source>
</evidence>
<feature type="transmembrane region" description="Helical" evidence="1">
    <location>
        <begin position="137"/>
        <end position="157"/>
    </location>
</feature>
<dbReference type="Proteomes" id="UP001597641">
    <property type="component" value="Unassembled WGS sequence"/>
</dbReference>
<feature type="transmembrane region" description="Helical" evidence="1">
    <location>
        <begin position="112"/>
        <end position="131"/>
    </location>
</feature>
<protein>
    <recommendedName>
        <fullName evidence="4">Glycosyltransferase RgtA/B/C/D-like domain-containing protein</fullName>
    </recommendedName>
</protein>
<keyword evidence="1" id="KW-0472">Membrane</keyword>
<keyword evidence="3" id="KW-1185">Reference proteome</keyword>
<organism evidence="2 3">
    <name type="scientific">Pontibacter toksunensis</name>
    <dbReference type="NCBI Taxonomy" id="1332631"/>
    <lineage>
        <taxon>Bacteria</taxon>
        <taxon>Pseudomonadati</taxon>
        <taxon>Bacteroidota</taxon>
        <taxon>Cytophagia</taxon>
        <taxon>Cytophagales</taxon>
        <taxon>Hymenobacteraceae</taxon>
        <taxon>Pontibacter</taxon>
    </lineage>
</organism>
<keyword evidence="1" id="KW-1133">Transmembrane helix</keyword>
<dbReference type="EMBL" id="JBHUOX010000019">
    <property type="protein sequence ID" value="MFD3002752.1"/>
    <property type="molecule type" value="Genomic_DNA"/>
</dbReference>
<reference evidence="3" key="1">
    <citation type="journal article" date="2019" name="Int. J. Syst. Evol. Microbiol.">
        <title>The Global Catalogue of Microorganisms (GCM) 10K type strain sequencing project: providing services to taxonomists for standard genome sequencing and annotation.</title>
        <authorList>
            <consortium name="The Broad Institute Genomics Platform"/>
            <consortium name="The Broad Institute Genome Sequencing Center for Infectious Disease"/>
            <person name="Wu L."/>
            <person name="Ma J."/>
        </authorList>
    </citation>
    <scope>NUCLEOTIDE SEQUENCE [LARGE SCALE GENOMIC DNA]</scope>
    <source>
        <strain evidence="3">KCTC 23984</strain>
    </source>
</reference>
<evidence type="ECO:0008006" key="4">
    <source>
        <dbReference type="Google" id="ProtNLM"/>
    </source>
</evidence>
<gene>
    <name evidence="2" type="ORF">ACFS7Z_20440</name>
</gene>
<feature type="transmembrane region" description="Helical" evidence="1">
    <location>
        <begin position="27"/>
        <end position="46"/>
    </location>
</feature>
<proteinExistence type="predicted"/>